<name>A0A0F8UUS6_9EURO</name>
<keyword evidence="14" id="KW-0560">Oxidoreductase</keyword>
<comment type="cofactor">
    <cofactor evidence="2 18">
        <name>Zn(2+)</name>
        <dbReference type="ChEBI" id="CHEBI:29105"/>
    </cofactor>
</comment>
<dbReference type="GO" id="GO:0004737">
    <property type="term" value="F:pyruvate decarboxylase activity"/>
    <property type="evidence" value="ECO:0007669"/>
    <property type="project" value="UniProtKB-EC"/>
</dbReference>
<keyword evidence="12 18" id="KW-0862">Zinc</keyword>
<comment type="similarity">
    <text evidence="5 19">Belongs to the TPP enzyme family.</text>
</comment>
<dbReference type="SUPFAM" id="SSF51735">
    <property type="entry name" value="NAD(P)-binding Rossmann-fold domains"/>
    <property type="match status" value="1"/>
</dbReference>
<dbReference type="Pfam" id="PF02776">
    <property type="entry name" value="TPP_enzyme_N"/>
    <property type="match status" value="1"/>
</dbReference>
<dbReference type="InterPro" id="IPR036291">
    <property type="entry name" value="NAD(P)-bd_dom_sf"/>
</dbReference>
<accession>A0A0F8UUS6</accession>
<evidence type="ECO:0000256" key="6">
    <source>
        <dbReference type="ARBA" id="ARBA00008072"/>
    </source>
</evidence>
<dbReference type="InterPro" id="IPR011032">
    <property type="entry name" value="GroES-like_sf"/>
</dbReference>
<dbReference type="Gene3D" id="3.40.50.970">
    <property type="match status" value="2"/>
</dbReference>
<evidence type="ECO:0000256" key="10">
    <source>
        <dbReference type="ARBA" id="ARBA00022723"/>
    </source>
</evidence>
<dbReference type="PROSITE" id="PS00059">
    <property type="entry name" value="ADH_ZINC"/>
    <property type="match status" value="1"/>
</dbReference>
<dbReference type="InterPro" id="IPR029061">
    <property type="entry name" value="THDP-binding"/>
</dbReference>
<evidence type="ECO:0000256" key="16">
    <source>
        <dbReference type="ARBA" id="ARBA00023052"/>
    </source>
</evidence>
<comment type="similarity">
    <text evidence="6 18">Belongs to the zinc-containing alcohol dehydrogenase family.</text>
</comment>
<dbReference type="InterPro" id="IPR012000">
    <property type="entry name" value="Thiamin_PyroP_enz_cen_dom"/>
</dbReference>
<dbReference type="Pfam" id="PF00205">
    <property type="entry name" value="TPP_enzyme_M"/>
    <property type="match status" value="1"/>
</dbReference>
<dbReference type="GO" id="GO:0000949">
    <property type="term" value="P:aromatic amino acid family catabolic process to alcohol via Ehrlich pathway"/>
    <property type="evidence" value="ECO:0007669"/>
    <property type="project" value="TreeGrafter"/>
</dbReference>
<gene>
    <name evidence="21" type="ORF">AOCH_003233</name>
</gene>
<dbReference type="GO" id="GO:0030976">
    <property type="term" value="F:thiamine pyrophosphate binding"/>
    <property type="evidence" value="ECO:0007669"/>
    <property type="project" value="InterPro"/>
</dbReference>
<evidence type="ECO:0000259" key="20">
    <source>
        <dbReference type="SMART" id="SM00829"/>
    </source>
</evidence>
<dbReference type="InterPro" id="IPR047214">
    <property type="entry name" value="TPP_PDC_IPDC"/>
</dbReference>
<dbReference type="PANTHER" id="PTHR43452">
    <property type="entry name" value="PYRUVATE DECARBOXYLASE"/>
    <property type="match status" value="1"/>
</dbReference>
<keyword evidence="15" id="KW-0520">NAD</keyword>
<dbReference type="InterPro" id="IPR020843">
    <property type="entry name" value="ER"/>
</dbReference>
<keyword evidence="17" id="KW-0456">Lyase</keyword>
<dbReference type="SUPFAM" id="SSF52518">
    <property type="entry name" value="Thiamin diphosphate-binding fold (THDP-binding)"/>
    <property type="match status" value="2"/>
</dbReference>
<dbReference type="EC" id="4.1.1.1" evidence="7"/>
<feature type="domain" description="Enoyl reductase (ER)" evidence="20">
    <location>
        <begin position="22"/>
        <end position="357"/>
    </location>
</feature>
<dbReference type="AlphaFoldDB" id="A0A0F8UUS6"/>
<evidence type="ECO:0000256" key="19">
    <source>
        <dbReference type="RuleBase" id="RU362132"/>
    </source>
</evidence>
<dbReference type="Pfam" id="PF02775">
    <property type="entry name" value="TPP_enzyme_C"/>
    <property type="match status" value="1"/>
</dbReference>
<dbReference type="InterPro" id="IPR029035">
    <property type="entry name" value="DHS-like_NAD/FAD-binding_dom"/>
</dbReference>
<keyword evidence="11" id="KW-0210">Decarboxylase</keyword>
<comment type="caution">
    <text evidence="21">The sequence shown here is derived from an EMBL/GenBank/DDBJ whole genome shotgun (WGS) entry which is preliminary data.</text>
</comment>
<dbReference type="SUPFAM" id="SSF50129">
    <property type="entry name" value="GroES-like"/>
    <property type="match status" value="1"/>
</dbReference>
<dbReference type="SMART" id="SM00829">
    <property type="entry name" value="PKS_ER"/>
    <property type="match status" value="1"/>
</dbReference>
<sequence length="966" mass="104850">MPFFQPSLAGIPSTQWAYVRQAGIDSKDIEMTRIPVPTPGPDDVLVHLQYSGVCHSDYSILKQEFNWPPGSAIVGGHEGAGIVVAIGQEVHDLRIGDRIGIQLINAACGACNYCDIKDNRFCPNPRMSGYSINGTFQQYAVCKAANAVRIPPEIPLEDAAPVLCAGVTSYNAVKACNLKPGQMLAVVGAGGGLGTFACQYAKAMGFRVLAISAGPEKRRMCMESLGADLFIDYSTSSDLVSEVIEASSGGPHAALVLSPFDKPYNLAIQYVRPEGTVVAAGIPHGTVAVDVLTVIQRQITFKGSYIGTREDTEEALDIMSRCRFPVQSKIMDFSELPTVYDLMEKGSWGKFQGRAVLRIGDCHYEQIGEAEASPRLEFHQDQYNIGTFLAYRMQEIGISDYFVVPGDMNMNLLDEILKNKALRMVGCCNELNAGYAADGYARASPSGVAVVIVTFMVGGLSVINAIAGAYSEHLKVIVVSGFPGSKLVDHPLVHHSLGTREKGQALRAFKEVTTASVRLDAKADPANVLDETIRKCFRDSLPVYIEIPADIATLPCAAPRRLRLEDGPFLPTDKLNEATDAMIKTWNLAIRPVIIVGAWVRRKVPTDMLVALAEKLGCAVYCQFDSKSLFPETHPQFAGAFWGAVGSPECDRAVMESDLWVVLGGRWSDIHTTGRLNIHNEEAHRILDLQEERITLPSGETIAGVSLYHAVAGLIDADIPRKDTIWRASGSVTKGANGHGVTHSAHSFITLAGVIQGIQSIVKPSDTLIIEAGDTLFHSQELHLPEGADLQMQNIYASIGWSLPAALGCQLARPDGRCILLIGDGSLRMTVQELGTMIEMKANSVIFIFNNLGYAIESAIQDGPYNYFANWNYAALATSMNYTPHFVDAQNPFTSSYATPALFPVFALQIKTTSDLVQALKLIEIETDKLVILDCCIHPQDVSPMLHRLAQQIADSNRVDNKENGS</sequence>
<evidence type="ECO:0000256" key="11">
    <source>
        <dbReference type="ARBA" id="ARBA00022793"/>
    </source>
</evidence>
<dbReference type="InterPro" id="IPR002328">
    <property type="entry name" value="ADH_Zn_CS"/>
</dbReference>
<dbReference type="Pfam" id="PF08240">
    <property type="entry name" value="ADH_N"/>
    <property type="match status" value="1"/>
</dbReference>
<evidence type="ECO:0000256" key="1">
    <source>
        <dbReference type="ARBA" id="ARBA00001041"/>
    </source>
</evidence>
<dbReference type="PANTHER" id="PTHR43452:SF1">
    <property type="entry name" value="PYRUVATE DECARBOXYLASE C186.09-RELATED"/>
    <property type="match status" value="1"/>
</dbReference>
<evidence type="ECO:0000256" key="5">
    <source>
        <dbReference type="ARBA" id="ARBA00007812"/>
    </source>
</evidence>
<dbReference type="Gene3D" id="3.40.50.720">
    <property type="entry name" value="NAD(P)-binding Rossmann-like Domain"/>
    <property type="match status" value="1"/>
</dbReference>
<evidence type="ECO:0000313" key="21">
    <source>
        <dbReference type="EMBL" id="KKK14571.1"/>
    </source>
</evidence>
<dbReference type="FunFam" id="3.40.50.720:FF:000039">
    <property type="entry name" value="Alcohol dehydrogenase AdhP"/>
    <property type="match status" value="1"/>
</dbReference>
<dbReference type="VEuPathDB" id="FungiDB:P175DRAFT_0516841"/>
<dbReference type="InterPro" id="IPR012001">
    <property type="entry name" value="Thiamin_PyroP_enz_TPP-bd_dom"/>
</dbReference>
<dbReference type="GO" id="GO:0004022">
    <property type="term" value="F:alcohol dehydrogenase (NAD+) activity"/>
    <property type="evidence" value="ECO:0007669"/>
    <property type="project" value="UniProtKB-ARBA"/>
</dbReference>
<dbReference type="InterPro" id="IPR011766">
    <property type="entry name" value="TPP_enzyme_TPP-bd"/>
</dbReference>
<comment type="catalytic activity">
    <reaction evidence="1">
        <text>a 2-oxocarboxylate + H(+) = an aldehyde + CO2</text>
        <dbReference type="Rhea" id="RHEA:11628"/>
        <dbReference type="ChEBI" id="CHEBI:15378"/>
        <dbReference type="ChEBI" id="CHEBI:16526"/>
        <dbReference type="ChEBI" id="CHEBI:17478"/>
        <dbReference type="ChEBI" id="CHEBI:35179"/>
        <dbReference type="EC" id="4.1.1.1"/>
    </reaction>
</comment>
<keyword evidence="16 19" id="KW-0786">Thiamine pyrophosphate</keyword>
<dbReference type="GO" id="GO:0000287">
    <property type="term" value="F:magnesium ion binding"/>
    <property type="evidence" value="ECO:0007669"/>
    <property type="project" value="InterPro"/>
</dbReference>
<dbReference type="Gene3D" id="3.90.180.10">
    <property type="entry name" value="Medium-chain alcohol dehydrogenases, catalytic domain"/>
    <property type="match status" value="1"/>
</dbReference>
<organism evidence="21 22">
    <name type="scientific">Aspergillus ochraceoroseus</name>
    <dbReference type="NCBI Taxonomy" id="138278"/>
    <lineage>
        <taxon>Eukaryota</taxon>
        <taxon>Fungi</taxon>
        <taxon>Dikarya</taxon>
        <taxon>Ascomycota</taxon>
        <taxon>Pezizomycotina</taxon>
        <taxon>Eurotiomycetes</taxon>
        <taxon>Eurotiomycetidae</taxon>
        <taxon>Eurotiales</taxon>
        <taxon>Aspergillaceae</taxon>
        <taxon>Aspergillus</taxon>
        <taxon>Aspergillus subgen. Nidulantes</taxon>
    </lineage>
</organism>
<reference evidence="21 22" key="1">
    <citation type="submission" date="2015-02" db="EMBL/GenBank/DDBJ databases">
        <title>Draft Genome Sequences of Two Closely-Related Aflatoxigenic Aspergillus Species Obtained from the Cote d'Ivoire.</title>
        <authorList>
            <person name="Moore G.G."/>
            <person name="Beltz S.B."/>
            <person name="Mack B.M."/>
        </authorList>
    </citation>
    <scope>NUCLEOTIDE SEQUENCE [LARGE SCALE GENOMIC DNA]</scope>
    <source>
        <strain evidence="21 22">SRRC1432</strain>
    </source>
</reference>
<dbReference type="Pfam" id="PF00107">
    <property type="entry name" value="ADH_zinc_N"/>
    <property type="match status" value="1"/>
</dbReference>
<evidence type="ECO:0000313" key="22">
    <source>
        <dbReference type="Proteomes" id="UP000034947"/>
    </source>
</evidence>
<dbReference type="GO" id="GO:0008270">
    <property type="term" value="F:zinc ion binding"/>
    <property type="evidence" value="ECO:0007669"/>
    <property type="project" value="InterPro"/>
</dbReference>
<dbReference type="SUPFAM" id="SSF52467">
    <property type="entry name" value="DHS-like NAD/FAD-binding domain"/>
    <property type="match status" value="1"/>
</dbReference>
<evidence type="ECO:0000256" key="18">
    <source>
        <dbReference type="RuleBase" id="RU361277"/>
    </source>
</evidence>
<evidence type="ECO:0000256" key="15">
    <source>
        <dbReference type="ARBA" id="ARBA00023027"/>
    </source>
</evidence>
<keyword evidence="13" id="KW-0460">Magnesium</keyword>
<comment type="subcellular location">
    <subcellularLocation>
        <location evidence="4">Cytoplasm</location>
    </subcellularLocation>
</comment>
<comment type="cofactor">
    <cofactor evidence="3">
        <name>thiamine diphosphate</name>
        <dbReference type="ChEBI" id="CHEBI:58937"/>
    </cofactor>
</comment>
<evidence type="ECO:0000256" key="4">
    <source>
        <dbReference type="ARBA" id="ARBA00004496"/>
    </source>
</evidence>
<dbReference type="CDD" id="cd07038">
    <property type="entry name" value="TPP_PYR_PDC_IPDC_like"/>
    <property type="match status" value="1"/>
</dbReference>
<keyword evidence="9" id="KW-0963">Cytoplasm</keyword>
<dbReference type="InterPro" id="IPR013154">
    <property type="entry name" value="ADH-like_N"/>
</dbReference>
<evidence type="ECO:0000256" key="14">
    <source>
        <dbReference type="ARBA" id="ARBA00023002"/>
    </source>
</evidence>
<dbReference type="InterPro" id="IPR013149">
    <property type="entry name" value="ADH-like_C"/>
</dbReference>
<dbReference type="CDD" id="cd08297">
    <property type="entry name" value="CAD3"/>
    <property type="match status" value="1"/>
</dbReference>
<dbReference type="CDD" id="cd02005">
    <property type="entry name" value="TPP_PDC_IPDC"/>
    <property type="match status" value="1"/>
</dbReference>
<dbReference type="Proteomes" id="UP000034947">
    <property type="component" value="Unassembled WGS sequence"/>
</dbReference>
<keyword evidence="22" id="KW-1185">Reference proteome</keyword>
<dbReference type="InterPro" id="IPR047213">
    <property type="entry name" value="TPP_PYR_PDC_IPDC-like"/>
</dbReference>
<proteinExistence type="inferred from homology"/>
<evidence type="ECO:0000256" key="2">
    <source>
        <dbReference type="ARBA" id="ARBA00001947"/>
    </source>
</evidence>
<evidence type="ECO:0000256" key="12">
    <source>
        <dbReference type="ARBA" id="ARBA00022833"/>
    </source>
</evidence>
<dbReference type="InterPro" id="IPR012110">
    <property type="entry name" value="PDC/IPDC-like"/>
</dbReference>
<protein>
    <recommendedName>
        <fullName evidence="8">Pyruvate decarboxylase</fullName>
        <ecNumber evidence="7">4.1.1.1</ecNumber>
    </recommendedName>
</protein>
<evidence type="ECO:0000256" key="7">
    <source>
        <dbReference type="ARBA" id="ARBA00013202"/>
    </source>
</evidence>
<evidence type="ECO:0000256" key="8">
    <source>
        <dbReference type="ARBA" id="ARBA00014422"/>
    </source>
</evidence>
<evidence type="ECO:0000256" key="13">
    <source>
        <dbReference type="ARBA" id="ARBA00022842"/>
    </source>
</evidence>
<evidence type="ECO:0000256" key="9">
    <source>
        <dbReference type="ARBA" id="ARBA00022490"/>
    </source>
</evidence>
<evidence type="ECO:0000256" key="17">
    <source>
        <dbReference type="ARBA" id="ARBA00023239"/>
    </source>
</evidence>
<dbReference type="GO" id="GO:0005829">
    <property type="term" value="C:cytosol"/>
    <property type="evidence" value="ECO:0007669"/>
    <property type="project" value="TreeGrafter"/>
</dbReference>
<dbReference type="PROSITE" id="PS00187">
    <property type="entry name" value="TPP_ENZYMES"/>
    <property type="match status" value="1"/>
</dbReference>
<dbReference type="OrthoDB" id="3970464at2759"/>
<dbReference type="Gene3D" id="3.40.50.1220">
    <property type="entry name" value="TPP-binding domain"/>
    <property type="match status" value="1"/>
</dbReference>
<dbReference type="InterPro" id="IPR000399">
    <property type="entry name" value="TPP-bd_CS"/>
</dbReference>
<evidence type="ECO:0000256" key="3">
    <source>
        <dbReference type="ARBA" id="ARBA00001964"/>
    </source>
</evidence>
<dbReference type="EMBL" id="JYKN01002958">
    <property type="protein sequence ID" value="KKK14571.1"/>
    <property type="molecule type" value="Genomic_DNA"/>
</dbReference>
<keyword evidence="10 18" id="KW-0479">Metal-binding</keyword>